<keyword evidence="12" id="KW-0547">Nucleotide-binding</keyword>
<evidence type="ECO:0000256" key="8">
    <source>
        <dbReference type="ARBA" id="ARBA00022630"/>
    </source>
</evidence>
<evidence type="ECO:0000313" key="22">
    <source>
        <dbReference type="Proteomes" id="UP000009049"/>
    </source>
</evidence>
<dbReference type="Pfam" id="PF01687">
    <property type="entry name" value="Flavokinase"/>
    <property type="match status" value="1"/>
</dbReference>
<dbReference type="CDD" id="cd02064">
    <property type="entry name" value="FAD_synthetase_N"/>
    <property type="match status" value="1"/>
</dbReference>
<dbReference type="InterPro" id="IPR023465">
    <property type="entry name" value="Riboflavin_kinase_dom_sf"/>
</dbReference>
<evidence type="ECO:0000259" key="20">
    <source>
        <dbReference type="SMART" id="SM00904"/>
    </source>
</evidence>
<sequence>MQSTLLTFYPHPRMVLQKDSGLKLLNTIEEKTDILRETGLDCLVIHPFTQRFSRLTATQFVREMLVEKLHTKKIIIGYDHRFGRNRTANIQDLEAFGNLFDFSVEEISAQEVDEVSVSSTKIRKALEAGDLETANAYLGYPYMLSGTVRRGKGLGRNLGFPTANLGIDSEYKLIPANGVYAVRSQLGDREVFGMMNIGSNPTVEDSGQHIEVHFFDLDQDLYDQPLRVGLLARLRDERKFDSLEALKEQLSLDQQAARRAIRQR</sequence>
<evidence type="ECO:0000256" key="17">
    <source>
        <dbReference type="ARBA" id="ARBA00032176"/>
    </source>
</evidence>
<proteinExistence type="inferred from homology"/>
<evidence type="ECO:0000256" key="10">
    <source>
        <dbReference type="ARBA" id="ARBA00022679"/>
    </source>
</evidence>
<comment type="similarity">
    <text evidence="4">Belongs to the RibF family.</text>
</comment>
<protein>
    <recommendedName>
        <fullName evidence="7">Bifunctional riboflavin kinase/FMN adenylyltransferase</fullName>
        <ecNumber evidence="5">2.7.1.26</ecNumber>
        <ecNumber evidence="6">2.7.7.2</ecNumber>
    </recommendedName>
    <alternativeName>
        <fullName evidence="17">Riboflavin biosynthesis protein RibF</fullName>
    </alternativeName>
</protein>
<dbReference type="Pfam" id="PF06574">
    <property type="entry name" value="FAD_syn"/>
    <property type="match status" value="1"/>
</dbReference>
<evidence type="ECO:0000256" key="6">
    <source>
        <dbReference type="ARBA" id="ARBA00012393"/>
    </source>
</evidence>
<dbReference type="NCBIfam" id="TIGR00083">
    <property type="entry name" value="ribF"/>
    <property type="match status" value="1"/>
</dbReference>
<feature type="domain" description="Riboflavin kinase" evidence="20">
    <location>
        <begin position="137"/>
        <end position="262"/>
    </location>
</feature>
<evidence type="ECO:0000256" key="3">
    <source>
        <dbReference type="ARBA" id="ARBA00005201"/>
    </source>
</evidence>
<dbReference type="EMBL" id="CP001712">
    <property type="protein sequence ID" value="EAR16225.1"/>
    <property type="molecule type" value="Genomic_DNA"/>
</dbReference>
<dbReference type="SMART" id="SM00904">
    <property type="entry name" value="Flavokinase"/>
    <property type="match status" value="1"/>
</dbReference>
<evidence type="ECO:0000256" key="18">
    <source>
        <dbReference type="ARBA" id="ARBA00047880"/>
    </source>
</evidence>
<keyword evidence="15" id="KW-0067">ATP-binding</keyword>
<dbReference type="GO" id="GO:0009398">
    <property type="term" value="P:FMN biosynthetic process"/>
    <property type="evidence" value="ECO:0007669"/>
    <property type="project" value="UniProtKB-UniPathway"/>
</dbReference>
<gene>
    <name evidence="21" type="ordered locus">RB2501_04985</name>
</gene>
<comment type="catalytic activity">
    <reaction evidence="18">
        <text>riboflavin + ATP = FMN + ADP + H(+)</text>
        <dbReference type="Rhea" id="RHEA:14357"/>
        <dbReference type="ChEBI" id="CHEBI:15378"/>
        <dbReference type="ChEBI" id="CHEBI:30616"/>
        <dbReference type="ChEBI" id="CHEBI:57986"/>
        <dbReference type="ChEBI" id="CHEBI:58210"/>
        <dbReference type="ChEBI" id="CHEBI:456216"/>
        <dbReference type="EC" id="2.7.1.26"/>
    </reaction>
</comment>
<name>A4CH17_ROBBH</name>
<dbReference type="GO" id="GO:0003919">
    <property type="term" value="F:FMN adenylyltransferase activity"/>
    <property type="evidence" value="ECO:0007669"/>
    <property type="project" value="UniProtKB-EC"/>
</dbReference>
<dbReference type="SUPFAM" id="SSF82114">
    <property type="entry name" value="Riboflavin kinase-like"/>
    <property type="match status" value="1"/>
</dbReference>
<dbReference type="SUPFAM" id="SSF52374">
    <property type="entry name" value="Nucleotidylyl transferase"/>
    <property type="match status" value="1"/>
</dbReference>
<dbReference type="UniPathway" id="UPA00276">
    <property type="reaction ID" value="UER00406"/>
</dbReference>
<organism evidence="21 22">
    <name type="scientific">Robiginitalea biformata (strain ATCC BAA-864 / DSM 15991 / KCTC 12146 / HTCC2501)</name>
    <dbReference type="NCBI Taxonomy" id="313596"/>
    <lineage>
        <taxon>Bacteria</taxon>
        <taxon>Pseudomonadati</taxon>
        <taxon>Bacteroidota</taxon>
        <taxon>Flavobacteriia</taxon>
        <taxon>Flavobacteriales</taxon>
        <taxon>Flavobacteriaceae</taxon>
        <taxon>Robiginitalea</taxon>
    </lineage>
</organism>
<dbReference type="Proteomes" id="UP000009049">
    <property type="component" value="Chromosome"/>
</dbReference>
<dbReference type="InterPro" id="IPR014729">
    <property type="entry name" value="Rossmann-like_a/b/a_fold"/>
</dbReference>
<keyword evidence="11" id="KW-0548">Nucleotidyltransferase</keyword>
<dbReference type="PANTHER" id="PTHR22749:SF6">
    <property type="entry name" value="RIBOFLAVIN KINASE"/>
    <property type="match status" value="1"/>
</dbReference>
<comment type="pathway">
    <text evidence="2">Cofactor biosynthesis; FAD biosynthesis; FAD from FMN: step 1/1.</text>
</comment>
<keyword evidence="8" id="KW-0285">Flavoprotein</keyword>
<evidence type="ECO:0000256" key="4">
    <source>
        <dbReference type="ARBA" id="ARBA00010214"/>
    </source>
</evidence>
<evidence type="ECO:0000256" key="12">
    <source>
        <dbReference type="ARBA" id="ARBA00022741"/>
    </source>
</evidence>
<evidence type="ECO:0000256" key="19">
    <source>
        <dbReference type="ARBA" id="ARBA00049494"/>
    </source>
</evidence>
<evidence type="ECO:0000313" key="21">
    <source>
        <dbReference type="EMBL" id="EAR16225.1"/>
    </source>
</evidence>
<keyword evidence="14" id="KW-0274">FAD</keyword>
<keyword evidence="16" id="KW-0511">Multifunctional enzyme</keyword>
<dbReference type="HOGENOM" id="CLU_048437_0_2_10"/>
<evidence type="ECO:0000256" key="13">
    <source>
        <dbReference type="ARBA" id="ARBA00022777"/>
    </source>
</evidence>
<evidence type="ECO:0000256" key="5">
    <source>
        <dbReference type="ARBA" id="ARBA00012105"/>
    </source>
</evidence>
<evidence type="ECO:0000256" key="2">
    <source>
        <dbReference type="ARBA" id="ARBA00004726"/>
    </source>
</evidence>
<keyword evidence="22" id="KW-1185">Reference proteome</keyword>
<dbReference type="STRING" id="313596.RB2501_04985"/>
<evidence type="ECO:0000256" key="1">
    <source>
        <dbReference type="ARBA" id="ARBA00002121"/>
    </source>
</evidence>
<dbReference type="InterPro" id="IPR002606">
    <property type="entry name" value="Riboflavin_kinase_bac"/>
</dbReference>
<evidence type="ECO:0000256" key="15">
    <source>
        <dbReference type="ARBA" id="ARBA00022840"/>
    </source>
</evidence>
<evidence type="ECO:0000256" key="9">
    <source>
        <dbReference type="ARBA" id="ARBA00022643"/>
    </source>
</evidence>
<dbReference type="Gene3D" id="3.40.50.620">
    <property type="entry name" value="HUPs"/>
    <property type="match status" value="1"/>
</dbReference>
<comment type="pathway">
    <text evidence="3">Cofactor biosynthesis; FMN biosynthesis; FMN from riboflavin (ATP route): step 1/1.</text>
</comment>
<dbReference type="InterPro" id="IPR015865">
    <property type="entry name" value="Riboflavin_kinase_bac/euk"/>
</dbReference>
<dbReference type="GO" id="GO:0008531">
    <property type="term" value="F:riboflavin kinase activity"/>
    <property type="evidence" value="ECO:0007669"/>
    <property type="project" value="UniProtKB-EC"/>
</dbReference>
<dbReference type="GO" id="GO:0009231">
    <property type="term" value="P:riboflavin biosynthetic process"/>
    <property type="evidence" value="ECO:0007669"/>
    <property type="project" value="InterPro"/>
</dbReference>
<dbReference type="EC" id="2.7.1.26" evidence="5"/>
<dbReference type="UniPathway" id="UPA00277">
    <property type="reaction ID" value="UER00407"/>
</dbReference>
<dbReference type="AlphaFoldDB" id="A4CH17"/>
<keyword evidence="13" id="KW-0418">Kinase</keyword>
<dbReference type="EC" id="2.7.7.2" evidence="6"/>
<accession>A4CH17</accession>
<dbReference type="GO" id="GO:0005524">
    <property type="term" value="F:ATP binding"/>
    <property type="evidence" value="ECO:0007669"/>
    <property type="project" value="UniProtKB-KW"/>
</dbReference>
<dbReference type="GO" id="GO:0006747">
    <property type="term" value="P:FAD biosynthetic process"/>
    <property type="evidence" value="ECO:0007669"/>
    <property type="project" value="UniProtKB-UniPathway"/>
</dbReference>
<dbReference type="eggNOG" id="COG0196">
    <property type="taxonomic scope" value="Bacteria"/>
</dbReference>
<evidence type="ECO:0000256" key="7">
    <source>
        <dbReference type="ARBA" id="ARBA00018483"/>
    </source>
</evidence>
<dbReference type="PANTHER" id="PTHR22749">
    <property type="entry name" value="RIBOFLAVIN KINASE/FMN ADENYLYLTRANSFERASE"/>
    <property type="match status" value="1"/>
</dbReference>
<comment type="catalytic activity">
    <reaction evidence="19">
        <text>FMN + ATP + H(+) = FAD + diphosphate</text>
        <dbReference type="Rhea" id="RHEA:17237"/>
        <dbReference type="ChEBI" id="CHEBI:15378"/>
        <dbReference type="ChEBI" id="CHEBI:30616"/>
        <dbReference type="ChEBI" id="CHEBI:33019"/>
        <dbReference type="ChEBI" id="CHEBI:57692"/>
        <dbReference type="ChEBI" id="CHEBI:58210"/>
        <dbReference type="EC" id="2.7.7.2"/>
    </reaction>
</comment>
<keyword evidence="9" id="KW-0288">FMN</keyword>
<dbReference type="InterPro" id="IPR015864">
    <property type="entry name" value="FAD_synthase"/>
</dbReference>
<dbReference type="Gene3D" id="2.40.30.30">
    <property type="entry name" value="Riboflavin kinase-like"/>
    <property type="match status" value="1"/>
</dbReference>
<dbReference type="InterPro" id="IPR023468">
    <property type="entry name" value="Riboflavin_kinase"/>
</dbReference>
<evidence type="ECO:0000256" key="11">
    <source>
        <dbReference type="ARBA" id="ARBA00022695"/>
    </source>
</evidence>
<evidence type="ECO:0000256" key="14">
    <source>
        <dbReference type="ARBA" id="ARBA00022827"/>
    </source>
</evidence>
<dbReference type="KEGG" id="rbi:RB2501_04985"/>
<reference evidence="21 22" key="1">
    <citation type="journal article" date="2009" name="J. Bacteriol.">
        <title>Complete genome sequence of Robiginitalea biformata HTCC2501.</title>
        <authorList>
            <person name="Oh H.M."/>
            <person name="Giovannoni S.J."/>
            <person name="Lee K."/>
            <person name="Ferriera S."/>
            <person name="Johnson J."/>
            <person name="Cho J.C."/>
        </authorList>
    </citation>
    <scope>NUCLEOTIDE SEQUENCE [LARGE SCALE GENOMIC DNA]</scope>
    <source>
        <strain evidence="22">ATCC BAA-864 / HTCC2501 / KCTC 12146</strain>
    </source>
</reference>
<comment type="function">
    <text evidence="1">Catalyzes the phosphorylation of riboflavin to FMN followed by the adenylation of FMN to FAD.</text>
</comment>
<keyword evidence="10" id="KW-0808">Transferase</keyword>
<evidence type="ECO:0000256" key="16">
    <source>
        <dbReference type="ARBA" id="ARBA00023268"/>
    </source>
</evidence>